<evidence type="ECO:0000313" key="3">
    <source>
        <dbReference type="Proteomes" id="UP001153712"/>
    </source>
</evidence>
<reference evidence="2" key="1">
    <citation type="submission" date="2022-01" db="EMBL/GenBank/DDBJ databases">
        <authorList>
            <person name="King R."/>
        </authorList>
    </citation>
    <scope>NUCLEOTIDE SEQUENCE</scope>
</reference>
<feature type="signal peptide" evidence="1">
    <location>
        <begin position="1"/>
        <end position="18"/>
    </location>
</feature>
<protein>
    <submittedName>
        <fullName evidence="2">Uncharacterized protein</fullName>
    </submittedName>
</protein>
<dbReference type="EMBL" id="OU900095">
    <property type="protein sequence ID" value="CAG9858992.1"/>
    <property type="molecule type" value="Genomic_DNA"/>
</dbReference>
<keyword evidence="1" id="KW-0732">Signal</keyword>
<sequence>MKLFSVLLQVCFVVLALAAGTTFAQRGRMGIPGMGRMGRSLPDVEEPILRNENLQLE</sequence>
<organism evidence="2 3">
    <name type="scientific">Phyllotreta striolata</name>
    <name type="common">Striped flea beetle</name>
    <name type="synonym">Crioceris striolata</name>
    <dbReference type="NCBI Taxonomy" id="444603"/>
    <lineage>
        <taxon>Eukaryota</taxon>
        <taxon>Metazoa</taxon>
        <taxon>Ecdysozoa</taxon>
        <taxon>Arthropoda</taxon>
        <taxon>Hexapoda</taxon>
        <taxon>Insecta</taxon>
        <taxon>Pterygota</taxon>
        <taxon>Neoptera</taxon>
        <taxon>Endopterygota</taxon>
        <taxon>Coleoptera</taxon>
        <taxon>Polyphaga</taxon>
        <taxon>Cucujiformia</taxon>
        <taxon>Chrysomeloidea</taxon>
        <taxon>Chrysomelidae</taxon>
        <taxon>Galerucinae</taxon>
        <taxon>Alticini</taxon>
        <taxon>Phyllotreta</taxon>
    </lineage>
</organism>
<proteinExistence type="predicted"/>
<keyword evidence="3" id="KW-1185">Reference proteome</keyword>
<dbReference type="Proteomes" id="UP001153712">
    <property type="component" value="Chromosome 2"/>
</dbReference>
<evidence type="ECO:0000313" key="2">
    <source>
        <dbReference type="EMBL" id="CAG9858992.1"/>
    </source>
</evidence>
<dbReference type="AlphaFoldDB" id="A0A9N9TPZ1"/>
<name>A0A9N9TPZ1_PHYSR</name>
<evidence type="ECO:0000256" key="1">
    <source>
        <dbReference type="SAM" id="SignalP"/>
    </source>
</evidence>
<accession>A0A9N9TPZ1</accession>
<gene>
    <name evidence="2" type="ORF">PHYEVI_LOCUS5378</name>
</gene>
<feature type="chain" id="PRO_5040249520" evidence="1">
    <location>
        <begin position="19"/>
        <end position="57"/>
    </location>
</feature>